<dbReference type="Proteomes" id="UP000499080">
    <property type="component" value="Unassembled WGS sequence"/>
</dbReference>
<accession>A0A4Y2KBS3</accession>
<proteinExistence type="predicted"/>
<reference evidence="1 2" key="1">
    <citation type="journal article" date="2019" name="Sci. Rep.">
        <title>Orb-weaving spider Araneus ventricosus genome elucidates the spidroin gene catalogue.</title>
        <authorList>
            <person name="Kono N."/>
            <person name="Nakamura H."/>
            <person name="Ohtoshi R."/>
            <person name="Moran D.A.P."/>
            <person name="Shinohara A."/>
            <person name="Yoshida Y."/>
            <person name="Fujiwara M."/>
            <person name="Mori M."/>
            <person name="Tomita M."/>
            <person name="Arakawa K."/>
        </authorList>
    </citation>
    <scope>NUCLEOTIDE SEQUENCE [LARGE SCALE GENOMIC DNA]</scope>
</reference>
<keyword evidence="2" id="KW-1185">Reference proteome</keyword>
<organism evidence="1 2">
    <name type="scientific">Araneus ventricosus</name>
    <name type="common">Orbweaver spider</name>
    <name type="synonym">Epeira ventricosa</name>
    <dbReference type="NCBI Taxonomy" id="182803"/>
    <lineage>
        <taxon>Eukaryota</taxon>
        <taxon>Metazoa</taxon>
        <taxon>Ecdysozoa</taxon>
        <taxon>Arthropoda</taxon>
        <taxon>Chelicerata</taxon>
        <taxon>Arachnida</taxon>
        <taxon>Araneae</taxon>
        <taxon>Araneomorphae</taxon>
        <taxon>Entelegynae</taxon>
        <taxon>Araneoidea</taxon>
        <taxon>Araneidae</taxon>
        <taxon>Araneus</taxon>
    </lineage>
</organism>
<gene>
    <name evidence="1" type="ORF">AVEN_243054_1</name>
</gene>
<name>A0A4Y2KBS3_ARAVE</name>
<dbReference type="AlphaFoldDB" id="A0A4Y2KBS3"/>
<comment type="caution">
    <text evidence="1">The sequence shown here is derived from an EMBL/GenBank/DDBJ whole genome shotgun (WGS) entry which is preliminary data.</text>
</comment>
<evidence type="ECO:0000313" key="1">
    <source>
        <dbReference type="EMBL" id="GBM99368.1"/>
    </source>
</evidence>
<sequence length="150" mass="16981">MIHLGRQYIDGSASITLNQASLMARGSPQFACLDCVPPWFFQLLYTFNMALREHFTKAAVSEMLPQRALYSMIIPFSMPVKSRDLPITAIIAMRTRTLKPPLYSFQQTGFSVLPVIGHNCVYVNLRGGHNIGTRLYILLQKSRTNKMQIS</sequence>
<evidence type="ECO:0000313" key="2">
    <source>
        <dbReference type="Proteomes" id="UP000499080"/>
    </source>
</evidence>
<protein>
    <submittedName>
        <fullName evidence="1">Uncharacterized protein</fullName>
    </submittedName>
</protein>
<dbReference type="EMBL" id="BGPR01004410">
    <property type="protein sequence ID" value="GBM99368.1"/>
    <property type="molecule type" value="Genomic_DNA"/>
</dbReference>